<dbReference type="InterPro" id="IPR036397">
    <property type="entry name" value="RNaseH_sf"/>
</dbReference>
<keyword evidence="1" id="KW-0378">Hydrolase</keyword>
<keyword evidence="2" id="KW-1185">Reference proteome</keyword>
<organism evidence="1 2">
    <name type="scientific">Rhynchospora pubera</name>
    <dbReference type="NCBI Taxonomy" id="906938"/>
    <lineage>
        <taxon>Eukaryota</taxon>
        <taxon>Viridiplantae</taxon>
        <taxon>Streptophyta</taxon>
        <taxon>Embryophyta</taxon>
        <taxon>Tracheophyta</taxon>
        <taxon>Spermatophyta</taxon>
        <taxon>Magnoliopsida</taxon>
        <taxon>Liliopsida</taxon>
        <taxon>Poales</taxon>
        <taxon>Cyperaceae</taxon>
        <taxon>Cyperoideae</taxon>
        <taxon>Rhynchosporeae</taxon>
        <taxon>Rhynchospora</taxon>
    </lineage>
</organism>
<accession>A0AAV8EN18</accession>
<dbReference type="GO" id="GO:0004527">
    <property type="term" value="F:exonuclease activity"/>
    <property type="evidence" value="ECO:0007669"/>
    <property type="project" value="UniProtKB-KW"/>
</dbReference>
<keyword evidence="1" id="KW-0269">Exonuclease</keyword>
<reference evidence="1" key="1">
    <citation type="submission" date="2022-08" db="EMBL/GenBank/DDBJ databases">
        <authorList>
            <person name="Marques A."/>
        </authorList>
    </citation>
    <scope>NUCLEOTIDE SEQUENCE</scope>
    <source>
        <strain evidence="1">RhyPub2mFocal</strain>
        <tissue evidence="1">Leaves</tissue>
    </source>
</reference>
<keyword evidence="1" id="KW-0540">Nuclease</keyword>
<dbReference type="SUPFAM" id="SSF53098">
    <property type="entry name" value="Ribonuclease H-like"/>
    <property type="match status" value="1"/>
</dbReference>
<protein>
    <submittedName>
        <fullName evidence="1">Werner syndrome-like exonuclease</fullName>
    </submittedName>
</protein>
<evidence type="ECO:0000313" key="2">
    <source>
        <dbReference type="Proteomes" id="UP001140206"/>
    </source>
</evidence>
<dbReference type="GO" id="GO:0003676">
    <property type="term" value="F:nucleic acid binding"/>
    <property type="evidence" value="ECO:0007669"/>
    <property type="project" value="InterPro"/>
</dbReference>
<proteinExistence type="predicted"/>
<comment type="caution">
    <text evidence="1">The sequence shown here is derived from an EMBL/GenBank/DDBJ whole genome shotgun (WGS) entry which is preliminary data.</text>
</comment>
<dbReference type="InterPro" id="IPR012337">
    <property type="entry name" value="RNaseH-like_sf"/>
</dbReference>
<sequence length="148" mass="16708">MRNFNNTDTYLIRAGDDMIKATVTDSGEVASNFIDDILHINRLNLDNLIVGVDIEYCPNGLHGTYGLKVGVRVVNLPVLAALKFGWPHMRQWGLERLLWECTGIELQEKQPCICLSDWSRLVLNLEQVEFAALDVIASSIVGRRLLRN</sequence>
<dbReference type="Gene3D" id="3.30.420.10">
    <property type="entry name" value="Ribonuclease H-like superfamily/Ribonuclease H"/>
    <property type="match status" value="1"/>
</dbReference>
<gene>
    <name evidence="1" type="ORF">LUZ62_064971</name>
</gene>
<dbReference type="AlphaFoldDB" id="A0AAV8EN18"/>
<dbReference type="EMBL" id="JAMFTS010000003">
    <property type="protein sequence ID" value="KAJ4780714.1"/>
    <property type="molecule type" value="Genomic_DNA"/>
</dbReference>
<dbReference type="Proteomes" id="UP001140206">
    <property type="component" value="Chromosome 3"/>
</dbReference>
<name>A0AAV8EN18_9POAL</name>
<evidence type="ECO:0000313" key="1">
    <source>
        <dbReference type="EMBL" id="KAJ4780714.1"/>
    </source>
</evidence>